<dbReference type="InterPro" id="IPR021104">
    <property type="entry name" value="KfrA_DNA-bd_N"/>
</dbReference>
<reference evidence="3" key="1">
    <citation type="journal article" date="2012" name="PLoS ONE">
        <title>Gene sets for utilization of primary and secondary nutrition supplies in the distal gut of endangered iberian lynx.</title>
        <authorList>
            <person name="Alcaide M."/>
            <person name="Messina E."/>
            <person name="Richter M."/>
            <person name="Bargiela R."/>
            <person name="Peplies J."/>
            <person name="Huws S.A."/>
            <person name="Newbold C.J."/>
            <person name="Golyshin P.N."/>
            <person name="Simon M.A."/>
            <person name="Lopez G."/>
            <person name="Yakimov M.M."/>
            <person name="Ferrer M."/>
        </authorList>
    </citation>
    <scope>NUCLEOTIDE SEQUENCE</scope>
</reference>
<proteinExistence type="predicted"/>
<dbReference type="Pfam" id="PF11740">
    <property type="entry name" value="KfrA_N"/>
    <property type="match status" value="1"/>
</dbReference>
<evidence type="ECO:0000256" key="1">
    <source>
        <dbReference type="SAM" id="MobiDB-lite"/>
    </source>
</evidence>
<sequence>MVQYQHQLKELIMSTPTEQKIFDFLDRLDAMGQPIPTIRAIREETRVSPNAIAPAIKEWKARKEAAQAKEITERSSQILGETVAKQLDDAFEAIRSLVVQATKDTLVTFEEQDKKRAEAALQREAELHTRALDAEMKSDQLLIEKGTLAAKLAQETELRKAKEKEIENLRKLRDELEFALEEAKKALQKSSEDIKSLRKQLKEKSEQPHGQLF</sequence>
<accession>J9GQF4</accession>
<organism evidence="3">
    <name type="scientific">gut metagenome</name>
    <dbReference type="NCBI Taxonomy" id="749906"/>
    <lineage>
        <taxon>unclassified sequences</taxon>
        <taxon>metagenomes</taxon>
        <taxon>organismal metagenomes</taxon>
    </lineage>
</organism>
<name>J9GQF4_9ZZZZ</name>
<comment type="caution">
    <text evidence="3">The sequence shown here is derived from an EMBL/GenBank/DDBJ whole genome shotgun (WGS) entry which is preliminary data.</text>
</comment>
<feature type="compositionally biased region" description="Basic and acidic residues" evidence="1">
    <location>
        <begin position="189"/>
        <end position="207"/>
    </location>
</feature>
<evidence type="ECO:0000259" key="2">
    <source>
        <dbReference type="Pfam" id="PF11740"/>
    </source>
</evidence>
<gene>
    <name evidence="3" type="ORF">EVA_07191</name>
</gene>
<dbReference type="EMBL" id="AMCI01001720">
    <property type="protein sequence ID" value="EJX04703.1"/>
    <property type="molecule type" value="Genomic_DNA"/>
</dbReference>
<feature type="region of interest" description="Disordered" evidence="1">
    <location>
        <begin position="189"/>
        <end position="213"/>
    </location>
</feature>
<feature type="domain" description="KfrA N-terminal DNA-binding" evidence="2">
    <location>
        <begin position="17"/>
        <end position="127"/>
    </location>
</feature>
<protein>
    <recommendedName>
        <fullName evidence="2">KfrA N-terminal DNA-binding domain-containing protein</fullName>
    </recommendedName>
</protein>
<evidence type="ECO:0000313" key="3">
    <source>
        <dbReference type="EMBL" id="EJX04703.1"/>
    </source>
</evidence>
<dbReference type="AlphaFoldDB" id="J9GQF4"/>